<dbReference type="GO" id="GO:0003700">
    <property type="term" value="F:DNA-binding transcription factor activity"/>
    <property type="evidence" value="ECO:0007669"/>
    <property type="project" value="InterPro"/>
</dbReference>
<dbReference type="SUPFAM" id="SSF46689">
    <property type="entry name" value="Homeodomain-like"/>
    <property type="match status" value="2"/>
</dbReference>
<evidence type="ECO:0000256" key="1">
    <source>
        <dbReference type="ARBA" id="ARBA00023015"/>
    </source>
</evidence>
<keyword evidence="1" id="KW-0805">Transcription regulation</keyword>
<evidence type="ECO:0000256" key="2">
    <source>
        <dbReference type="ARBA" id="ARBA00023125"/>
    </source>
</evidence>
<organism evidence="5 6">
    <name type="scientific">Paenibacillus psychroresistens</name>
    <dbReference type="NCBI Taxonomy" id="1778678"/>
    <lineage>
        <taxon>Bacteria</taxon>
        <taxon>Bacillati</taxon>
        <taxon>Bacillota</taxon>
        <taxon>Bacilli</taxon>
        <taxon>Bacillales</taxon>
        <taxon>Paenibacillaceae</taxon>
        <taxon>Paenibacillus</taxon>
    </lineage>
</organism>
<dbReference type="Proteomes" id="UP000426246">
    <property type="component" value="Chromosome"/>
</dbReference>
<dbReference type="PANTHER" id="PTHR43280:SF28">
    <property type="entry name" value="HTH-TYPE TRANSCRIPTIONAL ACTIVATOR RHAS"/>
    <property type="match status" value="1"/>
</dbReference>
<dbReference type="SUPFAM" id="SSF51215">
    <property type="entry name" value="Regulatory protein AraC"/>
    <property type="match status" value="1"/>
</dbReference>
<evidence type="ECO:0000256" key="3">
    <source>
        <dbReference type="ARBA" id="ARBA00023163"/>
    </source>
</evidence>
<protein>
    <submittedName>
        <fullName evidence="5">AraC family transcriptional regulator</fullName>
    </submittedName>
</protein>
<dbReference type="InterPro" id="IPR003313">
    <property type="entry name" value="AraC-bd"/>
</dbReference>
<dbReference type="InterPro" id="IPR009057">
    <property type="entry name" value="Homeodomain-like_sf"/>
</dbReference>
<accession>A0A6B8REH2</accession>
<proteinExistence type="predicted"/>
<dbReference type="Gene3D" id="2.60.120.10">
    <property type="entry name" value="Jelly Rolls"/>
    <property type="match status" value="1"/>
</dbReference>
<evidence type="ECO:0000313" key="5">
    <source>
        <dbReference type="EMBL" id="QGQ94560.1"/>
    </source>
</evidence>
<dbReference type="PANTHER" id="PTHR43280">
    <property type="entry name" value="ARAC-FAMILY TRANSCRIPTIONAL REGULATOR"/>
    <property type="match status" value="1"/>
</dbReference>
<dbReference type="KEGG" id="ppsc:EHS13_06510"/>
<dbReference type="InterPro" id="IPR014710">
    <property type="entry name" value="RmlC-like_jellyroll"/>
</dbReference>
<feature type="domain" description="HTH araC/xylS-type" evidence="4">
    <location>
        <begin position="189"/>
        <end position="287"/>
    </location>
</feature>
<name>A0A6B8REH2_9BACL</name>
<dbReference type="EMBL" id="CP034235">
    <property type="protein sequence ID" value="QGQ94560.1"/>
    <property type="molecule type" value="Genomic_DNA"/>
</dbReference>
<keyword evidence="2" id="KW-0238">DNA-binding</keyword>
<dbReference type="Pfam" id="PF12833">
    <property type="entry name" value="HTH_18"/>
    <property type="match status" value="1"/>
</dbReference>
<sequence>MWYNGYISVGYPNSGFGVLIMRVAFDQIEIEVNYLGYVAPKPGWFIAAHSHQQYEMHFITKGKGINKFESGQIEFYKNVVYMAPPGEVHEQFSDLQDPMEIFFMPFSIMGLKKDLPRIYAPFPLIQNELQTIRQLQENLGALNIFHVQMRLIELIWKIISPSLEQEKTEEHRGSPHTASVYTSSQQIVEQAIVYIHNHKLENPGIEEIAAVCHISSRQLSRVFTQAMHSTIHAFIQHERYLWACRELLQTHKPIEEISEELHLGSKQYFSSWFKSFSLKSPMVYRNDNYG</sequence>
<dbReference type="GO" id="GO:0043565">
    <property type="term" value="F:sequence-specific DNA binding"/>
    <property type="evidence" value="ECO:0007669"/>
    <property type="project" value="InterPro"/>
</dbReference>
<dbReference type="SMART" id="SM00342">
    <property type="entry name" value="HTH_ARAC"/>
    <property type="match status" value="1"/>
</dbReference>
<keyword evidence="6" id="KW-1185">Reference proteome</keyword>
<evidence type="ECO:0000259" key="4">
    <source>
        <dbReference type="PROSITE" id="PS01124"/>
    </source>
</evidence>
<reference evidence="6" key="1">
    <citation type="submission" date="2018-11" db="EMBL/GenBank/DDBJ databases">
        <title>Complete genome sequence of Paenibacillus sp. ML311-T8.</title>
        <authorList>
            <person name="Nam Y.-D."/>
            <person name="Kang J."/>
            <person name="Chung W.-H."/>
            <person name="Park Y.S."/>
        </authorList>
    </citation>
    <scope>NUCLEOTIDE SEQUENCE [LARGE SCALE GENOMIC DNA]</scope>
    <source>
        <strain evidence="6">ML311-T8</strain>
    </source>
</reference>
<gene>
    <name evidence="5" type="ORF">EHS13_06510</name>
</gene>
<dbReference type="InterPro" id="IPR037923">
    <property type="entry name" value="HTH-like"/>
</dbReference>
<evidence type="ECO:0000313" key="6">
    <source>
        <dbReference type="Proteomes" id="UP000426246"/>
    </source>
</evidence>
<dbReference type="PROSITE" id="PS01124">
    <property type="entry name" value="HTH_ARAC_FAMILY_2"/>
    <property type="match status" value="1"/>
</dbReference>
<dbReference type="InterPro" id="IPR018060">
    <property type="entry name" value="HTH_AraC"/>
</dbReference>
<dbReference type="AlphaFoldDB" id="A0A6B8REH2"/>
<dbReference type="Pfam" id="PF02311">
    <property type="entry name" value="AraC_binding"/>
    <property type="match status" value="1"/>
</dbReference>
<keyword evidence="3" id="KW-0804">Transcription</keyword>
<dbReference type="Gene3D" id="1.10.10.60">
    <property type="entry name" value="Homeodomain-like"/>
    <property type="match status" value="2"/>
</dbReference>